<dbReference type="PROSITE" id="PS01162">
    <property type="entry name" value="QOR_ZETA_CRYSTAL"/>
    <property type="match status" value="1"/>
</dbReference>
<dbReference type="GO" id="GO:0016491">
    <property type="term" value="F:oxidoreductase activity"/>
    <property type="evidence" value="ECO:0007669"/>
    <property type="project" value="InterPro"/>
</dbReference>
<dbReference type="GO" id="GO:0008270">
    <property type="term" value="F:zinc ion binding"/>
    <property type="evidence" value="ECO:0007669"/>
    <property type="project" value="InterPro"/>
</dbReference>
<dbReference type="InterPro" id="IPR002364">
    <property type="entry name" value="Quin_OxRdtase/zeta-crystal_CS"/>
</dbReference>
<dbReference type="InterPro" id="IPR020843">
    <property type="entry name" value="ER"/>
</dbReference>
<dbReference type="Pfam" id="PF13602">
    <property type="entry name" value="ADH_zinc_N_2"/>
    <property type="match status" value="1"/>
</dbReference>
<name>A0A8H7PNK5_9FUNG</name>
<feature type="domain" description="Enoyl reductase (ER)" evidence="1">
    <location>
        <begin position="10"/>
        <end position="321"/>
    </location>
</feature>
<gene>
    <name evidence="2" type="ORF">INT44_007898</name>
</gene>
<dbReference type="OrthoDB" id="9992527at2759"/>
<comment type="caution">
    <text evidence="2">The sequence shown here is derived from an EMBL/GenBank/DDBJ whole genome shotgun (WGS) entry which is preliminary data.</text>
</comment>
<accession>A0A8H7PNK5</accession>
<organism evidence="2 3">
    <name type="scientific">Umbelopsis vinacea</name>
    <dbReference type="NCBI Taxonomy" id="44442"/>
    <lineage>
        <taxon>Eukaryota</taxon>
        <taxon>Fungi</taxon>
        <taxon>Fungi incertae sedis</taxon>
        <taxon>Mucoromycota</taxon>
        <taxon>Mucoromycotina</taxon>
        <taxon>Umbelopsidomycetes</taxon>
        <taxon>Umbelopsidales</taxon>
        <taxon>Umbelopsidaceae</taxon>
        <taxon>Umbelopsis</taxon>
    </lineage>
</organism>
<dbReference type="SMART" id="SM00829">
    <property type="entry name" value="PKS_ER"/>
    <property type="match status" value="1"/>
</dbReference>
<dbReference type="EMBL" id="JAEPRA010000012">
    <property type="protein sequence ID" value="KAG2177387.1"/>
    <property type="molecule type" value="Genomic_DNA"/>
</dbReference>
<dbReference type="SUPFAM" id="SSF50129">
    <property type="entry name" value="GroES-like"/>
    <property type="match status" value="1"/>
</dbReference>
<evidence type="ECO:0000313" key="3">
    <source>
        <dbReference type="Proteomes" id="UP000612746"/>
    </source>
</evidence>
<proteinExistence type="predicted"/>
<dbReference type="PANTHER" id="PTHR11695">
    <property type="entry name" value="ALCOHOL DEHYDROGENASE RELATED"/>
    <property type="match status" value="1"/>
</dbReference>
<evidence type="ECO:0000259" key="1">
    <source>
        <dbReference type="SMART" id="SM00829"/>
    </source>
</evidence>
<dbReference type="InterPro" id="IPR036291">
    <property type="entry name" value="NAD(P)-bd_dom_sf"/>
</dbReference>
<dbReference type="Gene3D" id="3.40.50.720">
    <property type="entry name" value="NAD(P)-binding Rossmann-like Domain"/>
    <property type="match status" value="1"/>
</dbReference>
<dbReference type="SUPFAM" id="SSF51735">
    <property type="entry name" value="NAD(P)-binding Rossmann-fold domains"/>
    <property type="match status" value="1"/>
</dbReference>
<dbReference type="PANTHER" id="PTHR11695:SF648">
    <property type="entry name" value="ZINC-BINDING OXIDOREDUCTASE"/>
    <property type="match status" value="1"/>
</dbReference>
<sequence length="323" mass="34714">MRAIVFESYGGPEVLRIADIEKPTIKENEVLVHVRSCAANAADWHVMRGDPYLARLYFGLTKPKKNTVLGNDFAGIVEAVGPQVTNFKPGEEVFGQVITGAFAEFLCVSETNLSHKPKNLSFEQAASIPCAGLTALQALRTAGDIQPGQKLLISGASGGVGSFTVQIAKALGAEVTAVCSTRNIDAMHSIGADYTIDYTKDDYTLGDHQYDLILDIAGDKPFADIRRVLKPSGTYCPVGGPGGGLLGSMADSLKALAVSQFLSQKVVLVMANTNKTDLNYLKELIETNKVKPVIDSRFSFDEIPKAIHHVEHGHPKGKVVIFL</sequence>
<dbReference type="CDD" id="cd08267">
    <property type="entry name" value="MDR1"/>
    <property type="match status" value="1"/>
</dbReference>
<evidence type="ECO:0000313" key="2">
    <source>
        <dbReference type="EMBL" id="KAG2177387.1"/>
    </source>
</evidence>
<dbReference type="InterPro" id="IPR050700">
    <property type="entry name" value="YIM1/Zinc_Alcohol_DH_Fams"/>
</dbReference>
<dbReference type="AlphaFoldDB" id="A0A8H7PNK5"/>
<dbReference type="Pfam" id="PF08240">
    <property type="entry name" value="ADH_N"/>
    <property type="match status" value="1"/>
</dbReference>
<dbReference type="Gene3D" id="3.90.180.10">
    <property type="entry name" value="Medium-chain alcohol dehydrogenases, catalytic domain"/>
    <property type="match status" value="1"/>
</dbReference>
<protein>
    <recommendedName>
        <fullName evidence="1">Enoyl reductase (ER) domain-containing protein</fullName>
    </recommendedName>
</protein>
<reference evidence="2" key="1">
    <citation type="submission" date="2020-12" db="EMBL/GenBank/DDBJ databases">
        <title>Metabolic potential, ecology and presence of endohyphal bacteria is reflected in genomic diversity of Mucoromycotina.</title>
        <authorList>
            <person name="Muszewska A."/>
            <person name="Okrasinska A."/>
            <person name="Steczkiewicz K."/>
            <person name="Drgas O."/>
            <person name="Orlowska M."/>
            <person name="Perlinska-Lenart U."/>
            <person name="Aleksandrzak-Piekarczyk T."/>
            <person name="Szatraj K."/>
            <person name="Zielenkiewicz U."/>
            <person name="Pilsyk S."/>
            <person name="Malc E."/>
            <person name="Mieczkowski P."/>
            <person name="Kruszewska J.S."/>
            <person name="Biernat P."/>
            <person name="Pawlowska J."/>
        </authorList>
    </citation>
    <scope>NUCLEOTIDE SEQUENCE</scope>
    <source>
        <strain evidence="2">WA0000051536</strain>
    </source>
</reference>
<keyword evidence="3" id="KW-1185">Reference proteome</keyword>
<dbReference type="InterPro" id="IPR013154">
    <property type="entry name" value="ADH-like_N"/>
</dbReference>
<dbReference type="Proteomes" id="UP000612746">
    <property type="component" value="Unassembled WGS sequence"/>
</dbReference>
<dbReference type="InterPro" id="IPR011032">
    <property type="entry name" value="GroES-like_sf"/>
</dbReference>